<dbReference type="EMBL" id="AVOT02011962">
    <property type="protein sequence ID" value="MBW0493208.1"/>
    <property type="molecule type" value="Genomic_DNA"/>
</dbReference>
<proteinExistence type="predicted"/>
<accession>A0A9Q3H5Y8</accession>
<keyword evidence="3" id="KW-1185">Reference proteome</keyword>
<sequence>MGFKRQKQNPMNPSQQDSPIPCMPHKQTPQPPTPGLSGTQWLEDLSGTRHATPRSVIIIDNMPIGSPPSPHVTPPSTPTLVPSPVPPRAPPPPFLIPTMMLATNLLT</sequence>
<name>A0A9Q3H5Y8_9BASI</name>
<comment type="caution">
    <text evidence="2">The sequence shown here is derived from an EMBL/GenBank/DDBJ whole genome shotgun (WGS) entry which is preliminary data.</text>
</comment>
<organism evidence="2 3">
    <name type="scientific">Austropuccinia psidii MF-1</name>
    <dbReference type="NCBI Taxonomy" id="1389203"/>
    <lineage>
        <taxon>Eukaryota</taxon>
        <taxon>Fungi</taxon>
        <taxon>Dikarya</taxon>
        <taxon>Basidiomycota</taxon>
        <taxon>Pucciniomycotina</taxon>
        <taxon>Pucciniomycetes</taxon>
        <taxon>Pucciniales</taxon>
        <taxon>Sphaerophragmiaceae</taxon>
        <taxon>Austropuccinia</taxon>
    </lineage>
</organism>
<evidence type="ECO:0000313" key="3">
    <source>
        <dbReference type="Proteomes" id="UP000765509"/>
    </source>
</evidence>
<feature type="compositionally biased region" description="Pro residues" evidence="1">
    <location>
        <begin position="65"/>
        <end position="86"/>
    </location>
</feature>
<feature type="region of interest" description="Disordered" evidence="1">
    <location>
        <begin position="61"/>
        <end position="86"/>
    </location>
</feature>
<dbReference type="Proteomes" id="UP000765509">
    <property type="component" value="Unassembled WGS sequence"/>
</dbReference>
<dbReference type="AlphaFoldDB" id="A0A9Q3H5Y8"/>
<protein>
    <submittedName>
        <fullName evidence="2">Uncharacterized protein</fullName>
    </submittedName>
</protein>
<feature type="compositionally biased region" description="Polar residues" evidence="1">
    <location>
        <begin position="8"/>
        <end position="18"/>
    </location>
</feature>
<gene>
    <name evidence="2" type="ORF">O181_032923</name>
</gene>
<reference evidence="2" key="1">
    <citation type="submission" date="2021-03" db="EMBL/GenBank/DDBJ databases">
        <title>Draft genome sequence of rust myrtle Austropuccinia psidii MF-1, a brazilian biotype.</title>
        <authorList>
            <person name="Quecine M.C."/>
            <person name="Pachon D.M.R."/>
            <person name="Bonatelli M.L."/>
            <person name="Correr F.H."/>
            <person name="Franceschini L.M."/>
            <person name="Leite T.F."/>
            <person name="Margarido G.R.A."/>
            <person name="Almeida C.A."/>
            <person name="Ferrarezi J.A."/>
            <person name="Labate C.A."/>
        </authorList>
    </citation>
    <scope>NUCLEOTIDE SEQUENCE</scope>
    <source>
        <strain evidence="2">MF-1</strain>
    </source>
</reference>
<feature type="region of interest" description="Disordered" evidence="1">
    <location>
        <begin position="1"/>
        <end position="49"/>
    </location>
</feature>
<evidence type="ECO:0000256" key="1">
    <source>
        <dbReference type="SAM" id="MobiDB-lite"/>
    </source>
</evidence>
<evidence type="ECO:0000313" key="2">
    <source>
        <dbReference type="EMBL" id="MBW0493208.1"/>
    </source>
</evidence>